<keyword evidence="2" id="KW-0812">Transmembrane</keyword>
<reference evidence="4" key="1">
    <citation type="submission" date="2017-08" db="EMBL/GenBank/DDBJ databases">
        <authorList>
            <person name="Varghese N."/>
            <person name="Submissions S."/>
        </authorList>
    </citation>
    <scope>NUCLEOTIDE SEQUENCE [LARGE SCALE GENOMIC DNA]</scope>
    <source>
        <strain evidence="4">JC23</strain>
    </source>
</reference>
<feature type="region of interest" description="Disordered" evidence="1">
    <location>
        <begin position="1"/>
        <end position="23"/>
    </location>
</feature>
<evidence type="ECO:0000313" key="3">
    <source>
        <dbReference type="EMBL" id="SOC41487.1"/>
    </source>
</evidence>
<sequence>MSDQELERERLKQKELSKNPGGALNDAIGQAHIGSPSSSCLTNIGSIVMIIVFILIVKSCTG</sequence>
<keyword evidence="2" id="KW-0472">Membrane</keyword>
<evidence type="ECO:0000313" key="4">
    <source>
        <dbReference type="Proteomes" id="UP000219252"/>
    </source>
</evidence>
<dbReference type="Proteomes" id="UP000219252">
    <property type="component" value="Unassembled WGS sequence"/>
</dbReference>
<keyword evidence="4" id="KW-1185">Reference proteome</keyword>
<organism evidence="3 4">
    <name type="scientific">Ureibacillus acetophenoni</name>
    <dbReference type="NCBI Taxonomy" id="614649"/>
    <lineage>
        <taxon>Bacteria</taxon>
        <taxon>Bacillati</taxon>
        <taxon>Bacillota</taxon>
        <taxon>Bacilli</taxon>
        <taxon>Bacillales</taxon>
        <taxon>Caryophanaceae</taxon>
        <taxon>Ureibacillus</taxon>
    </lineage>
</organism>
<keyword evidence="2" id="KW-1133">Transmembrane helix</keyword>
<proteinExistence type="predicted"/>
<name>A0A285UIG7_9BACL</name>
<evidence type="ECO:0000256" key="1">
    <source>
        <dbReference type="SAM" id="MobiDB-lite"/>
    </source>
</evidence>
<dbReference type="RefSeq" id="WP_097150134.1">
    <property type="nucleotide sequence ID" value="NZ_OBQC01000010.1"/>
</dbReference>
<feature type="compositionally biased region" description="Basic and acidic residues" evidence="1">
    <location>
        <begin position="1"/>
        <end position="17"/>
    </location>
</feature>
<gene>
    <name evidence="3" type="ORF">SAMN05877842_11098</name>
</gene>
<dbReference type="AlphaFoldDB" id="A0A285UIG7"/>
<accession>A0A285UIG7</accession>
<dbReference type="Pfam" id="PF19893">
    <property type="entry name" value="DUF6366"/>
    <property type="match status" value="1"/>
</dbReference>
<feature type="transmembrane region" description="Helical" evidence="2">
    <location>
        <begin position="40"/>
        <end position="57"/>
    </location>
</feature>
<dbReference type="OrthoDB" id="2920677at2"/>
<dbReference type="InterPro" id="IPR045946">
    <property type="entry name" value="DUF6366"/>
</dbReference>
<dbReference type="EMBL" id="OBQC01000010">
    <property type="protein sequence ID" value="SOC41487.1"/>
    <property type="molecule type" value="Genomic_DNA"/>
</dbReference>
<evidence type="ECO:0000256" key="2">
    <source>
        <dbReference type="SAM" id="Phobius"/>
    </source>
</evidence>
<protein>
    <submittedName>
        <fullName evidence="3">Uncharacterized protein</fullName>
    </submittedName>
</protein>